<accession>A0A1V2H3Q2</accession>
<dbReference type="OrthoDB" id="9800595at2"/>
<dbReference type="NCBIfam" id="TIGR00749">
    <property type="entry name" value="glk"/>
    <property type="match status" value="1"/>
</dbReference>
<evidence type="ECO:0000256" key="2">
    <source>
        <dbReference type="ARBA" id="ARBA00022777"/>
    </source>
</evidence>
<dbReference type="GO" id="GO:0005536">
    <property type="term" value="F:D-glucose binding"/>
    <property type="evidence" value="ECO:0007669"/>
    <property type="project" value="InterPro"/>
</dbReference>
<dbReference type="HAMAP" id="MF_00524">
    <property type="entry name" value="Glucokinase"/>
    <property type="match status" value="1"/>
</dbReference>
<name>A0A1V2H3Q2_9PROT</name>
<dbReference type="Gene3D" id="3.40.367.20">
    <property type="match status" value="1"/>
</dbReference>
<keyword evidence="3" id="KW-0547">Nucleotide-binding</keyword>
<evidence type="ECO:0000256" key="4">
    <source>
        <dbReference type="RuleBase" id="RU004046"/>
    </source>
</evidence>
<evidence type="ECO:0000256" key="3">
    <source>
        <dbReference type="HAMAP-Rule" id="MF_00524"/>
    </source>
</evidence>
<dbReference type="AlphaFoldDB" id="A0A1V2H3Q2"/>
<evidence type="ECO:0000313" key="5">
    <source>
        <dbReference type="EMBL" id="ONG54196.1"/>
    </source>
</evidence>
<dbReference type="RefSeq" id="WP_076957338.1">
    <property type="nucleotide sequence ID" value="NZ_MLCO01000088.1"/>
</dbReference>
<proteinExistence type="inferred from homology"/>
<sequence>MTDAPLRLIGDIGGTNARFALCRLGGLPEAERKLPVAEHAGLVEAAQAYLEGRQVEEAVLAVATPVLGDAVSFTNSPWRFSIREAERALGLRKLTVINDFVAQAAAIPLLEARDMVVLQPGEARPRRPRLVIGPGTGLGVAFLQEDSSGRFQILPSEGGHASFAPQDALQAELLKRMRKLHGGHVSQERLVCGPGLLEVARILAEMEGVALKLESSRDVSDGAQKGEPVCAQAVTLFCEMLGAVAGNLALSLLTEGGVYVAGGLCRTLGPLLDGAAIRRGFAAKGRFGGYLQGLPMWQVLRPHTGLLGAAAYHH</sequence>
<evidence type="ECO:0000256" key="1">
    <source>
        <dbReference type="ARBA" id="ARBA00022679"/>
    </source>
</evidence>
<dbReference type="CDD" id="cd24008">
    <property type="entry name" value="ASKHA_NBD_GLK"/>
    <property type="match status" value="1"/>
</dbReference>
<organism evidence="5 6">
    <name type="scientific">Teichococcus deserti</name>
    <dbReference type="NCBI Taxonomy" id="1817963"/>
    <lineage>
        <taxon>Bacteria</taxon>
        <taxon>Pseudomonadati</taxon>
        <taxon>Pseudomonadota</taxon>
        <taxon>Alphaproteobacteria</taxon>
        <taxon>Acetobacterales</taxon>
        <taxon>Roseomonadaceae</taxon>
        <taxon>Roseomonas</taxon>
    </lineage>
</organism>
<protein>
    <recommendedName>
        <fullName evidence="3">Glucokinase</fullName>
        <ecNumber evidence="3">2.7.1.2</ecNumber>
    </recommendedName>
    <alternativeName>
        <fullName evidence="3">Glucose kinase</fullName>
    </alternativeName>
</protein>
<dbReference type="GO" id="GO:0004340">
    <property type="term" value="F:glucokinase activity"/>
    <property type="evidence" value="ECO:0007669"/>
    <property type="project" value="UniProtKB-UniRule"/>
</dbReference>
<reference evidence="5 6" key="1">
    <citation type="submission" date="2016-10" db="EMBL/GenBank/DDBJ databases">
        <title>Draft Genome sequence of Roseomonas sp. strain M3.</title>
        <authorList>
            <person name="Subhash Y."/>
            <person name="Lee S."/>
        </authorList>
    </citation>
    <scope>NUCLEOTIDE SEQUENCE [LARGE SCALE GENOMIC DNA]</scope>
    <source>
        <strain evidence="5 6">M3</strain>
    </source>
</reference>
<dbReference type="EC" id="2.7.1.2" evidence="3"/>
<comment type="caution">
    <text evidence="5">The sequence shown here is derived from an EMBL/GenBank/DDBJ whole genome shotgun (WGS) entry which is preliminary data.</text>
</comment>
<dbReference type="InterPro" id="IPR043129">
    <property type="entry name" value="ATPase_NBD"/>
</dbReference>
<keyword evidence="3" id="KW-0324">Glycolysis</keyword>
<dbReference type="EMBL" id="MLCO01000088">
    <property type="protein sequence ID" value="ONG54196.1"/>
    <property type="molecule type" value="Genomic_DNA"/>
</dbReference>
<dbReference type="GO" id="GO:0005524">
    <property type="term" value="F:ATP binding"/>
    <property type="evidence" value="ECO:0007669"/>
    <property type="project" value="UniProtKB-UniRule"/>
</dbReference>
<keyword evidence="6" id="KW-1185">Reference proteome</keyword>
<dbReference type="PANTHER" id="PTHR47690:SF1">
    <property type="entry name" value="GLUCOKINASE"/>
    <property type="match status" value="1"/>
</dbReference>
<dbReference type="InterPro" id="IPR050201">
    <property type="entry name" value="Bacterial_glucokinase"/>
</dbReference>
<feature type="binding site" evidence="3">
    <location>
        <begin position="10"/>
        <end position="15"/>
    </location>
    <ligand>
        <name>ATP</name>
        <dbReference type="ChEBI" id="CHEBI:30616"/>
    </ligand>
</feature>
<dbReference type="SUPFAM" id="SSF53067">
    <property type="entry name" value="Actin-like ATPase domain"/>
    <property type="match status" value="1"/>
</dbReference>
<comment type="similarity">
    <text evidence="3 4">Belongs to the bacterial glucokinase family.</text>
</comment>
<dbReference type="Pfam" id="PF02685">
    <property type="entry name" value="Glucokinase"/>
    <property type="match status" value="1"/>
</dbReference>
<dbReference type="Gene3D" id="3.30.420.40">
    <property type="match status" value="1"/>
</dbReference>
<dbReference type="Proteomes" id="UP000188879">
    <property type="component" value="Unassembled WGS sequence"/>
</dbReference>
<dbReference type="GO" id="GO:0005829">
    <property type="term" value="C:cytosol"/>
    <property type="evidence" value="ECO:0007669"/>
    <property type="project" value="TreeGrafter"/>
</dbReference>
<comment type="catalytic activity">
    <reaction evidence="3">
        <text>D-glucose + ATP = D-glucose 6-phosphate + ADP + H(+)</text>
        <dbReference type="Rhea" id="RHEA:17825"/>
        <dbReference type="ChEBI" id="CHEBI:4167"/>
        <dbReference type="ChEBI" id="CHEBI:15378"/>
        <dbReference type="ChEBI" id="CHEBI:30616"/>
        <dbReference type="ChEBI" id="CHEBI:61548"/>
        <dbReference type="ChEBI" id="CHEBI:456216"/>
        <dbReference type="EC" id="2.7.1.2"/>
    </reaction>
</comment>
<keyword evidence="1 3" id="KW-0808">Transferase</keyword>
<dbReference type="PANTHER" id="PTHR47690">
    <property type="entry name" value="GLUCOKINASE"/>
    <property type="match status" value="1"/>
</dbReference>
<gene>
    <name evidence="3" type="primary">glk</name>
    <name evidence="5" type="ORF">BKE38_10660</name>
</gene>
<comment type="subcellular location">
    <subcellularLocation>
        <location evidence="3">Cytoplasm</location>
    </subcellularLocation>
</comment>
<dbReference type="InterPro" id="IPR003836">
    <property type="entry name" value="Glucokinase"/>
</dbReference>
<keyword evidence="3" id="KW-0067">ATP-binding</keyword>
<dbReference type="GO" id="GO:0006096">
    <property type="term" value="P:glycolytic process"/>
    <property type="evidence" value="ECO:0007669"/>
    <property type="project" value="UniProtKB-UniRule"/>
</dbReference>
<evidence type="ECO:0000313" key="6">
    <source>
        <dbReference type="Proteomes" id="UP000188879"/>
    </source>
</evidence>
<keyword evidence="2 3" id="KW-0418">Kinase</keyword>
<keyword evidence="3" id="KW-0963">Cytoplasm</keyword>